<proteinExistence type="predicted"/>
<keyword evidence="2" id="KW-1133">Transmembrane helix</keyword>
<evidence type="ECO:0000256" key="2">
    <source>
        <dbReference type="SAM" id="Phobius"/>
    </source>
</evidence>
<feature type="compositionally biased region" description="Basic and acidic residues" evidence="1">
    <location>
        <begin position="40"/>
        <end position="50"/>
    </location>
</feature>
<dbReference type="EMBL" id="DQ403482">
    <property type="protein sequence ID" value="ABD74994.1"/>
    <property type="molecule type" value="Genomic_DNA"/>
</dbReference>
<dbReference type="AlphaFoldDB" id="D1CT40"/>
<feature type="region of interest" description="Disordered" evidence="1">
    <location>
        <begin position="27"/>
        <end position="50"/>
    </location>
</feature>
<protein>
    <recommendedName>
        <fullName evidence="4">Transmembrane protein</fullName>
    </recommendedName>
</protein>
<evidence type="ECO:0000256" key="1">
    <source>
        <dbReference type="SAM" id="MobiDB-lite"/>
    </source>
</evidence>
<keyword evidence="2" id="KW-0812">Transmembrane</keyword>
<reference evidence="3" key="1">
    <citation type="submission" date="2006-02" db="EMBL/GenBank/DDBJ databases">
        <title>Sampling the accessory genome of the Sinorhizobium genus by suppressive subtractive hybridization.</title>
        <authorList>
            <person name="Moulin L."/>
            <person name="Ghazoui Z."/>
            <person name="Young P."/>
        </authorList>
    </citation>
    <scope>NUCLEOTIDE SEQUENCE</scope>
    <source>
        <strain evidence="3">LMG19227</strain>
    </source>
</reference>
<sequence length="110" mass="12819">MSRILTRPKTQRGQRGYRPFAPSVSMHYQHSAAGSKGRKQWRDGRSERRAYKQDSRVRSRLFVWMLAAMHWTGSFYSALATVSRIISEQKSVQYIDNMNAVYPNNLFSKS</sequence>
<accession>D1CT40</accession>
<feature type="transmembrane region" description="Helical" evidence="2">
    <location>
        <begin position="61"/>
        <end position="79"/>
    </location>
</feature>
<evidence type="ECO:0008006" key="4">
    <source>
        <dbReference type="Google" id="ProtNLM"/>
    </source>
</evidence>
<keyword evidence="2" id="KW-0472">Membrane</keyword>
<organism evidence="3">
    <name type="scientific">Sinorhizobium kostiense</name>
    <dbReference type="NCBI Taxonomy" id="76747"/>
    <lineage>
        <taxon>Bacteria</taxon>
        <taxon>Pseudomonadati</taxon>
        <taxon>Pseudomonadota</taxon>
        <taxon>Alphaproteobacteria</taxon>
        <taxon>Hyphomicrobiales</taxon>
        <taxon>Rhizobiaceae</taxon>
        <taxon>Sinorhizobium/Ensifer group</taxon>
        <taxon>Sinorhizobium</taxon>
    </lineage>
</organism>
<feature type="region of interest" description="Disordered" evidence="1">
    <location>
        <begin position="1"/>
        <end position="20"/>
    </location>
</feature>
<evidence type="ECO:0000313" key="3">
    <source>
        <dbReference type="EMBL" id="ABD74994.1"/>
    </source>
</evidence>
<name>D1CT40_9HYPH</name>